<comment type="caution">
    <text evidence="9">The sequence shown here is derived from an EMBL/GenBank/DDBJ whole genome shotgun (WGS) entry which is preliminary data.</text>
</comment>
<dbReference type="Pfam" id="PF13807">
    <property type="entry name" value="GNVR"/>
    <property type="match status" value="1"/>
</dbReference>
<evidence type="ECO:0000256" key="6">
    <source>
        <dbReference type="SAM" id="Phobius"/>
    </source>
</evidence>
<keyword evidence="2" id="KW-1003">Cell membrane</keyword>
<dbReference type="PANTHER" id="PTHR32309:SF13">
    <property type="entry name" value="FERRIC ENTEROBACTIN TRANSPORT PROTEIN FEPE"/>
    <property type="match status" value="1"/>
</dbReference>
<dbReference type="PANTHER" id="PTHR32309">
    <property type="entry name" value="TYROSINE-PROTEIN KINASE"/>
    <property type="match status" value="1"/>
</dbReference>
<keyword evidence="3 6" id="KW-0812">Transmembrane</keyword>
<evidence type="ECO:0000313" key="10">
    <source>
        <dbReference type="Proteomes" id="UP000295169"/>
    </source>
</evidence>
<proteinExistence type="predicted"/>
<reference evidence="9 10" key="1">
    <citation type="submission" date="2019-03" db="EMBL/GenBank/DDBJ databases">
        <title>Genomic Encyclopedia of Type Strains, Phase IV (KMG-IV): sequencing the most valuable type-strain genomes for metagenomic binning, comparative biology and taxonomic classification.</title>
        <authorList>
            <person name="Goeker M."/>
        </authorList>
    </citation>
    <scope>NUCLEOTIDE SEQUENCE [LARGE SCALE GENOMIC DNA]</scope>
    <source>
        <strain evidence="9 10">DSM 2286</strain>
    </source>
</reference>
<evidence type="ECO:0000259" key="7">
    <source>
        <dbReference type="Pfam" id="PF02706"/>
    </source>
</evidence>
<dbReference type="Proteomes" id="UP000295169">
    <property type="component" value="Unassembled WGS sequence"/>
</dbReference>
<accession>A0A4R1PIQ8</accession>
<dbReference type="GO" id="GO:0005886">
    <property type="term" value="C:plasma membrane"/>
    <property type="evidence" value="ECO:0007669"/>
    <property type="project" value="UniProtKB-SubCell"/>
</dbReference>
<dbReference type="Pfam" id="PF02706">
    <property type="entry name" value="Wzz"/>
    <property type="match status" value="1"/>
</dbReference>
<evidence type="ECO:0000256" key="1">
    <source>
        <dbReference type="ARBA" id="ARBA00004651"/>
    </source>
</evidence>
<gene>
    <name evidence="9" type="ORF">EV691_11834</name>
</gene>
<keyword evidence="4 6" id="KW-1133">Transmembrane helix</keyword>
<dbReference type="InterPro" id="IPR050445">
    <property type="entry name" value="Bact_polysacc_biosynth/exp"/>
</dbReference>
<evidence type="ECO:0000256" key="3">
    <source>
        <dbReference type="ARBA" id="ARBA00022692"/>
    </source>
</evidence>
<feature type="domain" description="Tyrosine-protein kinase G-rich" evidence="8">
    <location>
        <begin position="307"/>
        <end position="342"/>
    </location>
</feature>
<feature type="domain" description="Polysaccharide chain length determinant N-terminal" evidence="7">
    <location>
        <begin position="13"/>
        <end position="107"/>
    </location>
</feature>
<sequence length="349" mass="39533">MDEPLVRRAPQSDEIDLIELFRALWSQKWLIVLVTVLVTACAAAYAFLAKPVYQARVAVFPPSLSDIAPFNFVRNAEIGLEPLTIEGVYAVFTRNLQSDEARRSFFYEVYLPSLPEDERNDSQDDLYERFSEDLSIKTPGKDQPDRYELFVERKDPAQAADWARLYLERVARESLQQMRENARSEILVRGRTVQQQIDTLREAARNRRDDRIVRLKEALAVADALKLENPPVVTGQDAGQLSSIMDGSLMYMRGAKALRAEIQSLETRESDDPFIGELRNLQEKYNLYAGLKIDAERGAVFRQDGSIVTPDEPIKPKKLLILALGVVLGGMLGLFIALVRAMLKKRSAD</sequence>
<dbReference type="InterPro" id="IPR003856">
    <property type="entry name" value="LPS_length_determ_N"/>
</dbReference>
<feature type="transmembrane region" description="Helical" evidence="6">
    <location>
        <begin position="319"/>
        <end position="343"/>
    </location>
</feature>
<dbReference type="EMBL" id="SMMU01000018">
    <property type="protein sequence ID" value="TCL29430.1"/>
    <property type="molecule type" value="Genomic_DNA"/>
</dbReference>
<protein>
    <submittedName>
        <fullName evidence="9">Chain length determinant protein (Polysaccharide antigen chain regulator)</fullName>
    </submittedName>
</protein>
<dbReference type="RefSeq" id="WP_131297661.1">
    <property type="nucleotide sequence ID" value="NZ_JBHLST010000112.1"/>
</dbReference>
<dbReference type="SUPFAM" id="SSF160355">
    <property type="entry name" value="Bacterial polysaccharide co-polymerase-like"/>
    <property type="match status" value="1"/>
</dbReference>
<comment type="subcellular location">
    <subcellularLocation>
        <location evidence="1">Cell membrane</location>
        <topology evidence="1">Multi-pass membrane protein</topology>
    </subcellularLocation>
</comment>
<name>A0A4R1PIQ8_9GAMM</name>
<evidence type="ECO:0000259" key="8">
    <source>
        <dbReference type="Pfam" id="PF13807"/>
    </source>
</evidence>
<keyword evidence="5 6" id="KW-0472">Membrane</keyword>
<dbReference type="Gene3D" id="3.30.1890.10">
    <property type="entry name" value="FepE-like"/>
    <property type="match status" value="1"/>
</dbReference>
<evidence type="ECO:0000256" key="5">
    <source>
        <dbReference type="ARBA" id="ARBA00023136"/>
    </source>
</evidence>
<feature type="transmembrane region" description="Helical" evidence="6">
    <location>
        <begin position="29"/>
        <end position="48"/>
    </location>
</feature>
<organism evidence="9 10">
    <name type="scientific">Azotobacter chroococcum</name>
    <dbReference type="NCBI Taxonomy" id="353"/>
    <lineage>
        <taxon>Bacteria</taxon>
        <taxon>Pseudomonadati</taxon>
        <taxon>Pseudomonadota</taxon>
        <taxon>Gammaproteobacteria</taxon>
        <taxon>Pseudomonadales</taxon>
        <taxon>Pseudomonadaceae</taxon>
        <taxon>Azotobacter</taxon>
    </lineage>
</organism>
<dbReference type="InterPro" id="IPR032807">
    <property type="entry name" value="GNVR"/>
</dbReference>
<dbReference type="GO" id="GO:0004713">
    <property type="term" value="F:protein tyrosine kinase activity"/>
    <property type="evidence" value="ECO:0007669"/>
    <property type="project" value="TreeGrafter"/>
</dbReference>
<evidence type="ECO:0000313" key="9">
    <source>
        <dbReference type="EMBL" id="TCL29430.1"/>
    </source>
</evidence>
<evidence type="ECO:0000256" key="4">
    <source>
        <dbReference type="ARBA" id="ARBA00022989"/>
    </source>
</evidence>
<evidence type="ECO:0000256" key="2">
    <source>
        <dbReference type="ARBA" id="ARBA00022475"/>
    </source>
</evidence>
<dbReference type="AlphaFoldDB" id="A0A4R1PIQ8"/>